<dbReference type="GO" id="GO:0004620">
    <property type="term" value="F:phospholipase activity"/>
    <property type="evidence" value="ECO:0007669"/>
    <property type="project" value="InterPro"/>
</dbReference>
<dbReference type="PANTHER" id="PTHR12370:SF8">
    <property type="entry name" value="PHOSPHOLIPASE B-LIKE 3-RELATED"/>
    <property type="match status" value="1"/>
</dbReference>
<dbReference type="InterPro" id="IPR007000">
    <property type="entry name" value="PLipase_B-like"/>
</dbReference>
<accession>A0A6V7U267</accession>
<keyword evidence="2 7" id="KW-0732">Signal</keyword>
<feature type="chain" id="PRO_5028506323" description="Phospholipase B-like" evidence="7">
    <location>
        <begin position="22"/>
        <end position="599"/>
    </location>
</feature>
<comment type="similarity">
    <text evidence="1 7">Belongs to the phospholipase B-like family.</text>
</comment>
<dbReference type="Pfam" id="PF04916">
    <property type="entry name" value="Phospholip_B"/>
    <property type="match status" value="1"/>
</dbReference>
<comment type="caution">
    <text evidence="8">The sequence shown here is derived from an EMBL/GenBank/DDBJ whole genome shotgun (WGS) entry which is preliminary data.</text>
</comment>
<evidence type="ECO:0000256" key="3">
    <source>
        <dbReference type="ARBA" id="ARBA00022801"/>
    </source>
</evidence>
<evidence type="ECO:0000256" key="7">
    <source>
        <dbReference type="RuleBase" id="RU364138"/>
    </source>
</evidence>
<dbReference type="Proteomes" id="UP000580250">
    <property type="component" value="Unassembled WGS sequence"/>
</dbReference>
<keyword evidence="3 7" id="KW-0378">Hydrolase</keyword>
<evidence type="ECO:0000256" key="6">
    <source>
        <dbReference type="ARBA" id="ARBA00023180"/>
    </source>
</evidence>
<evidence type="ECO:0000256" key="4">
    <source>
        <dbReference type="ARBA" id="ARBA00022963"/>
    </source>
</evidence>
<dbReference type="OrthoDB" id="443524at2759"/>
<name>A0A6V7U267_MELEN</name>
<evidence type="ECO:0000313" key="9">
    <source>
        <dbReference type="Proteomes" id="UP000580250"/>
    </source>
</evidence>
<evidence type="ECO:0000256" key="5">
    <source>
        <dbReference type="ARBA" id="ARBA00023098"/>
    </source>
</evidence>
<feature type="signal peptide" evidence="7">
    <location>
        <begin position="1"/>
        <end position="21"/>
    </location>
</feature>
<dbReference type="PANTHER" id="PTHR12370">
    <property type="entry name" value="PHOSPHOLIPASE B-RELATED"/>
    <property type="match status" value="1"/>
</dbReference>
<dbReference type="AlphaFoldDB" id="A0A6V7U267"/>
<evidence type="ECO:0000256" key="1">
    <source>
        <dbReference type="ARBA" id="ARBA00007835"/>
    </source>
</evidence>
<evidence type="ECO:0000256" key="2">
    <source>
        <dbReference type="ARBA" id="ARBA00022729"/>
    </source>
</evidence>
<organism evidence="8 9">
    <name type="scientific">Meloidogyne enterolobii</name>
    <name type="common">Root-knot nematode worm</name>
    <name type="synonym">Meloidogyne mayaguensis</name>
    <dbReference type="NCBI Taxonomy" id="390850"/>
    <lineage>
        <taxon>Eukaryota</taxon>
        <taxon>Metazoa</taxon>
        <taxon>Ecdysozoa</taxon>
        <taxon>Nematoda</taxon>
        <taxon>Chromadorea</taxon>
        <taxon>Rhabditida</taxon>
        <taxon>Tylenchina</taxon>
        <taxon>Tylenchomorpha</taxon>
        <taxon>Tylenchoidea</taxon>
        <taxon>Meloidogynidae</taxon>
        <taxon>Meloidogyninae</taxon>
        <taxon>Meloidogyne</taxon>
    </lineage>
</organism>
<gene>
    <name evidence="8" type="ORF">MENT_LOCUS6918</name>
</gene>
<dbReference type="EMBL" id="CAJEWN010000027">
    <property type="protein sequence ID" value="CAD2141537.1"/>
    <property type="molecule type" value="Genomic_DNA"/>
</dbReference>
<dbReference type="EC" id="3.1.1.-" evidence="7"/>
<protein>
    <recommendedName>
        <fullName evidence="7">Phospholipase B-like</fullName>
        <ecNumber evidence="7">3.1.1.-</ecNumber>
    </recommendedName>
</protein>
<dbReference type="GO" id="GO:0009395">
    <property type="term" value="P:phospholipid catabolic process"/>
    <property type="evidence" value="ECO:0007669"/>
    <property type="project" value="TreeGrafter"/>
</dbReference>
<keyword evidence="4 7" id="KW-0442">Lipid degradation</keyword>
<reference evidence="8 9" key="1">
    <citation type="submission" date="2020-08" db="EMBL/GenBank/DDBJ databases">
        <authorList>
            <person name="Koutsovoulos G."/>
            <person name="Danchin GJ E."/>
        </authorList>
    </citation>
    <scope>NUCLEOTIDE SEQUENCE [LARGE SCALE GENOMIC DNA]</scope>
</reference>
<evidence type="ECO:0000313" key="8">
    <source>
        <dbReference type="EMBL" id="CAD2141537.1"/>
    </source>
</evidence>
<dbReference type="GO" id="GO:0005576">
    <property type="term" value="C:extracellular region"/>
    <property type="evidence" value="ECO:0007669"/>
    <property type="project" value="TreeGrafter"/>
</dbReference>
<sequence length="599" mass="69621">MRLKYILILILIILLATFVLSLRDLNNDIWEKNNLIKSLNFKKLESSQQQKYLSNKSKLNKLFGYRIMYICSNESLPILYKLEGSVQKCPDNYTVAVGKYRNAQNETGWGILEVETFPNFPVEMQAYAAGLVEGLLTKVQIHYHYLNTVSQLCKNAKEYCLKLFNYLKLNLEWIESQVMSNPPTDLYWRHVNLTYTQLTGIQDGYGPEKQFYLSRVRFAITPILKIQMAGDFFDLDRVFKKLKLNYSSNNHCSGFVKVLEGNKDILISHVTMLGYKSMNRMLKLYKLAYDPKEVPGHTISISSYPGSVTSQDDFSLTSGGLGILETTITLSDESIYSNINPIGQLNCWLRSFIANQLTKTSHEWVLIFGRFNSGTLNNQWMVLDYKLFKPGEELPKNDLFWILEQIPGTTVSRDMTWFLRKYNYWPSYNIPFLKKISDLGGFTEKANINNWWRWGYSPRAKIFQRDHNKVKDMETLRELMRYNDYKHDEYSKCKCDPPYTADGGISTRSDLNPLNGTWELPDMGFKNEGTIDYKGTNYKLFNKFQFEVIGGPIHGGPSNLPPFNWKNTTIDALHFGQPIIWKFKNFTIEWQTELESIII</sequence>
<proteinExistence type="inferred from homology"/>
<dbReference type="Gene3D" id="3.60.60.30">
    <property type="match status" value="1"/>
</dbReference>
<keyword evidence="6" id="KW-0325">Glycoprotein</keyword>
<comment type="function">
    <text evidence="7">Putative phospholipase.</text>
</comment>
<keyword evidence="5 7" id="KW-0443">Lipid metabolism</keyword>